<dbReference type="FunFam" id="1.20.1270.10:FF:000001">
    <property type="entry name" value="Molecular chaperone DnaK"/>
    <property type="match status" value="1"/>
</dbReference>
<keyword evidence="3 8" id="KW-0597">Phosphoprotein</keyword>
<dbReference type="Gene3D" id="3.90.640.10">
    <property type="entry name" value="Actin, Chain A, domain 4"/>
    <property type="match status" value="1"/>
</dbReference>
<keyword evidence="4 8" id="KW-0547">Nucleotide-binding</keyword>
<dbReference type="CDD" id="cd10234">
    <property type="entry name" value="ASKHA_NBD_HSP70_DnaK-like"/>
    <property type="match status" value="1"/>
</dbReference>
<comment type="function">
    <text evidence="1 8">Acts as a chaperone.</text>
</comment>
<dbReference type="PROSITE" id="PS00329">
    <property type="entry name" value="HSP70_2"/>
    <property type="match status" value="1"/>
</dbReference>
<dbReference type="GO" id="GO:0005524">
    <property type="term" value="F:ATP binding"/>
    <property type="evidence" value="ECO:0007669"/>
    <property type="project" value="UniProtKB-UniRule"/>
</dbReference>
<dbReference type="PANTHER" id="PTHR19375">
    <property type="entry name" value="HEAT SHOCK PROTEIN 70KDA"/>
    <property type="match status" value="1"/>
</dbReference>
<keyword evidence="12" id="KW-1185">Reference proteome</keyword>
<dbReference type="NCBIfam" id="TIGR02350">
    <property type="entry name" value="prok_dnaK"/>
    <property type="match status" value="1"/>
</dbReference>
<dbReference type="Proteomes" id="UP000008366">
    <property type="component" value="Unassembled WGS sequence"/>
</dbReference>
<dbReference type="SUPFAM" id="SSF53067">
    <property type="entry name" value="Actin-like ATPase domain"/>
    <property type="match status" value="2"/>
</dbReference>
<name>K6VGJ4_9MICO</name>
<dbReference type="InterPro" id="IPR018181">
    <property type="entry name" value="Heat_shock_70_CS"/>
</dbReference>
<dbReference type="EMBL" id="BAHD01000018">
    <property type="protein sequence ID" value="GAB95283.1"/>
    <property type="molecule type" value="Genomic_DNA"/>
</dbReference>
<dbReference type="PROSITE" id="PS01036">
    <property type="entry name" value="HSP70_3"/>
    <property type="match status" value="1"/>
</dbReference>
<dbReference type="FunFam" id="3.90.640.10:FF:000003">
    <property type="entry name" value="Molecular chaperone DnaK"/>
    <property type="match status" value="1"/>
</dbReference>
<evidence type="ECO:0000256" key="3">
    <source>
        <dbReference type="ARBA" id="ARBA00022553"/>
    </source>
</evidence>
<dbReference type="Gene3D" id="1.20.1270.10">
    <property type="match status" value="1"/>
</dbReference>
<proteinExistence type="evidence at transcript level"/>
<dbReference type="PROSITE" id="PS00297">
    <property type="entry name" value="HSP70_1"/>
    <property type="match status" value="1"/>
</dbReference>
<keyword evidence="6 8" id="KW-0346">Stress response</keyword>
<dbReference type="Gene3D" id="3.30.420.40">
    <property type="match status" value="2"/>
</dbReference>
<evidence type="ECO:0000256" key="7">
    <source>
        <dbReference type="ARBA" id="ARBA00023186"/>
    </source>
</evidence>
<dbReference type="FunFam" id="3.30.420.40:FF:000004">
    <property type="entry name" value="Molecular chaperone DnaK"/>
    <property type="match status" value="1"/>
</dbReference>
<evidence type="ECO:0000313" key="12">
    <source>
        <dbReference type="Proteomes" id="UP000008366"/>
    </source>
</evidence>
<dbReference type="Gene3D" id="2.60.34.10">
    <property type="entry name" value="Substrate Binding Domain Of DNAk, Chain A, domain 1"/>
    <property type="match status" value="1"/>
</dbReference>
<dbReference type="STRING" id="1184609.KILIM_018_00300"/>
<dbReference type="AlphaFoldDB" id="K6VGJ4"/>
<feature type="region of interest" description="Disordered" evidence="10">
    <location>
        <begin position="599"/>
        <end position="637"/>
    </location>
</feature>
<accession>K6VGJ4</accession>
<dbReference type="OrthoDB" id="9766019at2"/>
<dbReference type="GO" id="GO:0140662">
    <property type="term" value="F:ATP-dependent protein folding chaperone"/>
    <property type="evidence" value="ECO:0007669"/>
    <property type="project" value="InterPro"/>
</dbReference>
<dbReference type="InterPro" id="IPR029047">
    <property type="entry name" value="HSP70_peptide-bd_sf"/>
</dbReference>
<dbReference type="InterPro" id="IPR012725">
    <property type="entry name" value="Chaperone_DnaK"/>
</dbReference>
<comment type="caution">
    <text evidence="11">The sequence shown here is derived from an EMBL/GenBank/DDBJ whole genome shotgun (WGS) entry which is preliminary data.</text>
</comment>
<evidence type="ECO:0000256" key="8">
    <source>
        <dbReference type="HAMAP-Rule" id="MF_00332"/>
    </source>
</evidence>
<keyword evidence="5 8" id="KW-0067">ATP-binding</keyword>
<evidence type="ECO:0000256" key="10">
    <source>
        <dbReference type="SAM" id="MobiDB-lite"/>
    </source>
</evidence>
<dbReference type="InterPro" id="IPR043129">
    <property type="entry name" value="ATPase_NBD"/>
</dbReference>
<feature type="compositionally biased region" description="Low complexity" evidence="10">
    <location>
        <begin position="612"/>
        <end position="622"/>
    </location>
</feature>
<evidence type="ECO:0000256" key="5">
    <source>
        <dbReference type="ARBA" id="ARBA00022840"/>
    </source>
</evidence>
<dbReference type="InterPro" id="IPR013126">
    <property type="entry name" value="Hsp_70_fam"/>
</dbReference>
<evidence type="ECO:0000256" key="9">
    <source>
        <dbReference type="RuleBase" id="RU003322"/>
    </source>
</evidence>
<feature type="modified residue" description="Phosphothreonine; by autocatalysis" evidence="8">
    <location>
        <position position="196"/>
    </location>
</feature>
<evidence type="ECO:0000256" key="2">
    <source>
        <dbReference type="ARBA" id="ARBA00007381"/>
    </source>
</evidence>
<evidence type="ECO:0000256" key="4">
    <source>
        <dbReference type="ARBA" id="ARBA00022741"/>
    </source>
</evidence>
<protein>
    <recommendedName>
        <fullName evidence="8">Chaperone protein DnaK</fullName>
    </recommendedName>
    <alternativeName>
        <fullName evidence="8">HSP70</fullName>
    </alternativeName>
    <alternativeName>
        <fullName evidence="8">Heat shock 70 kDa protein</fullName>
    </alternativeName>
    <alternativeName>
        <fullName evidence="8">Heat shock protein 70</fullName>
    </alternativeName>
</protein>
<dbReference type="Pfam" id="PF00012">
    <property type="entry name" value="HSP70"/>
    <property type="match status" value="1"/>
</dbReference>
<organism evidence="11 12">
    <name type="scientific">Kineosphaera limosa NBRC 100340</name>
    <dbReference type="NCBI Taxonomy" id="1184609"/>
    <lineage>
        <taxon>Bacteria</taxon>
        <taxon>Bacillati</taxon>
        <taxon>Actinomycetota</taxon>
        <taxon>Actinomycetes</taxon>
        <taxon>Micrococcales</taxon>
        <taxon>Dermatophilaceae</taxon>
        <taxon>Kineosphaera</taxon>
    </lineage>
</organism>
<dbReference type="RefSeq" id="WP_006591815.1">
    <property type="nucleotide sequence ID" value="NZ_BAHD01000018.1"/>
</dbReference>
<keyword evidence="7 8" id="KW-0143">Chaperone</keyword>
<dbReference type="FunFam" id="2.60.34.10:FF:000014">
    <property type="entry name" value="Chaperone protein DnaK HSP70"/>
    <property type="match status" value="1"/>
</dbReference>
<dbReference type="GO" id="GO:0051082">
    <property type="term" value="F:unfolded protein binding"/>
    <property type="evidence" value="ECO:0007669"/>
    <property type="project" value="InterPro"/>
</dbReference>
<reference evidence="11 12" key="1">
    <citation type="submission" date="2012-08" db="EMBL/GenBank/DDBJ databases">
        <title>Whole genome shotgun sequence of Kineosphaera limosa NBRC 100340.</title>
        <authorList>
            <person name="Yoshida I."/>
            <person name="Isaki S."/>
            <person name="Hosoyama A."/>
            <person name="Tsuchikane K."/>
            <person name="Katsumata H."/>
            <person name="Ando Y."/>
            <person name="Ohji S."/>
            <person name="Hamada M."/>
            <person name="Tamura T."/>
            <person name="Yamazoe A."/>
            <person name="Yamazaki S."/>
            <person name="Fujita N."/>
        </authorList>
    </citation>
    <scope>NUCLEOTIDE SEQUENCE [LARGE SCALE GENOMIC DNA]</scope>
    <source>
        <strain evidence="11 12">NBRC 100340</strain>
    </source>
</reference>
<dbReference type="SUPFAM" id="SSF100920">
    <property type="entry name" value="Heat shock protein 70kD (HSP70), peptide-binding domain"/>
    <property type="match status" value="1"/>
</dbReference>
<dbReference type="HAMAP" id="MF_00332">
    <property type="entry name" value="DnaK"/>
    <property type="match status" value="1"/>
</dbReference>
<dbReference type="NCBIfam" id="NF001413">
    <property type="entry name" value="PRK00290.1"/>
    <property type="match status" value="1"/>
</dbReference>
<dbReference type="eggNOG" id="COG0443">
    <property type="taxonomic scope" value="Bacteria"/>
</dbReference>
<comment type="similarity">
    <text evidence="2 8 9">Belongs to the heat shock protein 70 family.</text>
</comment>
<dbReference type="PRINTS" id="PR00301">
    <property type="entry name" value="HEATSHOCK70"/>
</dbReference>
<evidence type="ECO:0000256" key="1">
    <source>
        <dbReference type="ARBA" id="ARBA00002290"/>
    </source>
</evidence>
<dbReference type="InterPro" id="IPR029048">
    <property type="entry name" value="HSP70_C_sf"/>
</dbReference>
<comment type="induction">
    <text evidence="8">By stress conditions e.g. heat shock.</text>
</comment>
<sequence>MAKAVGIDLGTTNSVIATMEGGHPVVIPNSEGSRTTPSVVAFTDAGERLVGQLARRQAILNPKGTVSSAKRFMGRRGNEVDSEQKAVSFDIVDGPDGAVRFTVNGKQQSPEEISALILRKLVEDAGKYLGEKVTEAVITVPAYFNDAQRQATKDAGRIAGLEVLRIVNEPTAAALAYGLEKQKNETVLVFDLGGGTFDVSILTVGDGVVEVMSTSGDGHLGGDDFDRRLVDYLADQFQKDEGVDLRDDPQALQRLFEAAEKAKVELSNVTQTQVNLPFITATASGPKHLVVTVMRSTFDEITHDLVERTRGPVQQAMADAKVTANDIDEVILVGGSTRIPAVQAEVRRLTGGKDPNMTVNPDEVVAIGAATQAAIIKGEIKDVLLLDVTPLSLGVETLGGMMTKTIERNTTIPARRTETFSTADDNQEAVDIVVLQGERERAADNRVLGRFQLTGIRPAPRGEPQIEVTFDVDANGILNVSAKDKGTGAEQTITITESATLEADEVERMVKDAESHRAEDSKLRQAADARNELDSIAYQVDRQLNELGDAVPAHERSRAEMLVADARKAVKESADLDTVRPLTQELQGIFHGLASHSAAAAAGGPGTGSAGAPGASGASSGASDDDDVIDADFTVKE</sequence>
<evidence type="ECO:0000313" key="11">
    <source>
        <dbReference type="EMBL" id="GAB95283.1"/>
    </source>
</evidence>
<evidence type="ECO:0000256" key="6">
    <source>
        <dbReference type="ARBA" id="ARBA00023016"/>
    </source>
</evidence>
<gene>
    <name evidence="8 11" type="primary">dnaK</name>
    <name evidence="11" type="ORF">KILIM_018_00300</name>
</gene>